<dbReference type="KEGG" id="mtuy:H3143_00435"/>
<protein>
    <submittedName>
        <fullName evidence="4">Thiol reductase thioredoxin</fullName>
    </submittedName>
</protein>
<proteinExistence type="inferred from homology"/>
<name>A0A7D7U4M1_9MOLU</name>
<dbReference type="GO" id="GO:0005737">
    <property type="term" value="C:cytoplasm"/>
    <property type="evidence" value="ECO:0007669"/>
    <property type="project" value="TreeGrafter"/>
</dbReference>
<accession>A0A7D7U4M1</accession>
<keyword evidence="2" id="KW-0676">Redox-active center</keyword>
<dbReference type="EMBL" id="CP059674">
    <property type="protein sequence ID" value="QMT98610.1"/>
    <property type="molecule type" value="Genomic_DNA"/>
</dbReference>
<gene>
    <name evidence="4" type="ORF">H3143_00435</name>
</gene>
<dbReference type="PANTHER" id="PTHR45663:SF11">
    <property type="entry name" value="GEO12009P1"/>
    <property type="match status" value="1"/>
</dbReference>
<evidence type="ECO:0000256" key="1">
    <source>
        <dbReference type="ARBA" id="ARBA00008987"/>
    </source>
</evidence>
<dbReference type="PROSITE" id="PS51352">
    <property type="entry name" value="THIOREDOXIN_2"/>
    <property type="match status" value="1"/>
</dbReference>
<dbReference type="Gene3D" id="3.40.30.10">
    <property type="entry name" value="Glutaredoxin"/>
    <property type="match status" value="1"/>
</dbReference>
<reference evidence="4 5" key="1">
    <citation type="journal article" date="2017" name="Int. J. Syst. Evol. Microbiol.">
        <title>Mycoplasma tullyi sp. nov., isolated from penguins of the genus Spheniscus.</title>
        <authorList>
            <person name="Yavari C.A."/>
            <person name="Ramirez A.S."/>
            <person name="Nicholas R.A.J."/>
            <person name="Radford A.D."/>
            <person name="Darby A.C."/>
            <person name="Bradbury J.M."/>
        </authorList>
    </citation>
    <scope>NUCLEOTIDE SEQUENCE [LARGE SCALE GENOMIC DNA]</scope>
    <source>
        <strain evidence="4 5">56A97T</strain>
    </source>
</reference>
<comment type="similarity">
    <text evidence="1">Belongs to the thioredoxin family.</text>
</comment>
<dbReference type="SUPFAM" id="SSF52833">
    <property type="entry name" value="Thioredoxin-like"/>
    <property type="match status" value="1"/>
</dbReference>
<dbReference type="GO" id="GO:0015035">
    <property type="term" value="F:protein-disulfide reductase activity"/>
    <property type="evidence" value="ECO:0007669"/>
    <property type="project" value="TreeGrafter"/>
</dbReference>
<evidence type="ECO:0000256" key="2">
    <source>
        <dbReference type="ARBA" id="ARBA00023284"/>
    </source>
</evidence>
<dbReference type="InterPro" id="IPR036249">
    <property type="entry name" value="Thioredoxin-like_sf"/>
</dbReference>
<dbReference type="Pfam" id="PF00085">
    <property type="entry name" value="Thioredoxin"/>
    <property type="match status" value="1"/>
</dbReference>
<evidence type="ECO:0000313" key="4">
    <source>
        <dbReference type="EMBL" id="QMT98610.1"/>
    </source>
</evidence>
<dbReference type="AlphaFoldDB" id="A0A7D7U4M1"/>
<keyword evidence="5" id="KW-1185">Reference proteome</keyword>
<evidence type="ECO:0000259" key="3">
    <source>
        <dbReference type="PROSITE" id="PS51352"/>
    </source>
</evidence>
<dbReference type="Proteomes" id="UP000514704">
    <property type="component" value="Chromosome"/>
</dbReference>
<dbReference type="RefSeq" id="WP_182078885.1">
    <property type="nucleotide sequence ID" value="NZ_CP059674.1"/>
</dbReference>
<dbReference type="CDD" id="cd02947">
    <property type="entry name" value="TRX_family"/>
    <property type="match status" value="1"/>
</dbReference>
<evidence type="ECO:0000313" key="5">
    <source>
        <dbReference type="Proteomes" id="UP000514704"/>
    </source>
</evidence>
<dbReference type="PANTHER" id="PTHR45663">
    <property type="entry name" value="GEO12009P1"/>
    <property type="match status" value="1"/>
</dbReference>
<feature type="domain" description="Thioredoxin" evidence="3">
    <location>
        <begin position="1"/>
        <end position="109"/>
    </location>
</feature>
<organism evidence="4 5">
    <name type="scientific">Mycoplasma tullyi</name>
    <dbReference type="NCBI Taxonomy" id="1612150"/>
    <lineage>
        <taxon>Bacteria</taxon>
        <taxon>Bacillati</taxon>
        <taxon>Mycoplasmatota</taxon>
        <taxon>Mollicutes</taxon>
        <taxon>Mycoplasmataceae</taxon>
        <taxon>Mycoplasma</taxon>
    </lineage>
</organism>
<sequence length="109" mass="13008">MKTISLKELEQLIQTNTKPIFVKFAWADCGVCKMNAPIIEKVANQRQDQYDWYEIDVDKEQIWAEDQPNHQWAIKIVPVYMIFKNKQKVFEHVNFLAEDKLNTELDKHI</sequence>
<dbReference type="InterPro" id="IPR013766">
    <property type="entry name" value="Thioredoxin_domain"/>
</dbReference>